<dbReference type="SUPFAM" id="SSF52833">
    <property type="entry name" value="Thioredoxin-like"/>
    <property type="match status" value="1"/>
</dbReference>
<dbReference type="InterPro" id="IPR039798">
    <property type="entry name" value="Sulfhydryl_oxidase"/>
</dbReference>
<sequence length="311" mass="35159">MYPFLVILLVFSRSNFEASSFSAGSRSLLRSLVDDASVGYFPDVAVELNETNFNDVLRETPASFAIVEFFAHWCPACRNYKVSSVHREICWFPLPREEKSRNGKKPHYEKVARVFNGPKAAHPGIILMTRVDCALKTNSKLCDRFSVDRYPMLLWGRPRKFASVNSWDGKDGEIESINDGRTAERLLDWINKKLKSVTGGHFNIASFFWGLGIVARRKGGQISLSWWEFVKLLQVGDSLSPYLPNSLHPLDLQTGILVPERYSPGIRNTVGRDPICHSYGSRVSKVSDGFFNGRIVVQSGHQLMGFSPYFQ</sequence>
<dbReference type="OrthoDB" id="59470at2759"/>
<comment type="caution">
    <text evidence="2">The sequence shown here is derived from an EMBL/GenBank/DDBJ whole genome shotgun (WGS) entry which is preliminary data.</text>
</comment>
<evidence type="ECO:0000313" key="3">
    <source>
        <dbReference type="Proteomes" id="UP001153076"/>
    </source>
</evidence>
<dbReference type="InterPro" id="IPR036249">
    <property type="entry name" value="Thioredoxin-like_sf"/>
</dbReference>
<accession>A0A9Q1KRN9</accession>
<dbReference type="GO" id="GO:0003756">
    <property type="term" value="F:protein disulfide isomerase activity"/>
    <property type="evidence" value="ECO:0007669"/>
    <property type="project" value="TreeGrafter"/>
</dbReference>
<dbReference type="InterPro" id="IPR013766">
    <property type="entry name" value="Thioredoxin_domain"/>
</dbReference>
<dbReference type="GO" id="GO:0016971">
    <property type="term" value="F:flavin-dependent sulfhydryl oxidase activity"/>
    <property type="evidence" value="ECO:0007669"/>
    <property type="project" value="InterPro"/>
</dbReference>
<dbReference type="PANTHER" id="PTHR22897:SF8">
    <property type="entry name" value="SULFHYDRYL OXIDASE"/>
    <property type="match status" value="1"/>
</dbReference>
<gene>
    <name evidence="2" type="ORF">Cgig2_031702</name>
</gene>
<evidence type="ECO:0000259" key="1">
    <source>
        <dbReference type="PROSITE" id="PS51352"/>
    </source>
</evidence>
<dbReference type="GO" id="GO:0000139">
    <property type="term" value="C:Golgi membrane"/>
    <property type="evidence" value="ECO:0007669"/>
    <property type="project" value="TreeGrafter"/>
</dbReference>
<dbReference type="EMBL" id="JAKOGI010000036">
    <property type="protein sequence ID" value="KAJ8447648.1"/>
    <property type="molecule type" value="Genomic_DNA"/>
</dbReference>
<keyword evidence="3" id="KW-1185">Reference proteome</keyword>
<dbReference type="GO" id="GO:0005615">
    <property type="term" value="C:extracellular space"/>
    <property type="evidence" value="ECO:0007669"/>
    <property type="project" value="TreeGrafter"/>
</dbReference>
<dbReference type="PANTHER" id="PTHR22897">
    <property type="entry name" value="QUIESCIN Q6-RELATED SULFHYDRYL OXIDASE"/>
    <property type="match status" value="1"/>
</dbReference>
<evidence type="ECO:0000313" key="2">
    <source>
        <dbReference type="EMBL" id="KAJ8447648.1"/>
    </source>
</evidence>
<proteinExistence type="predicted"/>
<dbReference type="Proteomes" id="UP001153076">
    <property type="component" value="Unassembled WGS sequence"/>
</dbReference>
<organism evidence="2 3">
    <name type="scientific">Carnegiea gigantea</name>
    <dbReference type="NCBI Taxonomy" id="171969"/>
    <lineage>
        <taxon>Eukaryota</taxon>
        <taxon>Viridiplantae</taxon>
        <taxon>Streptophyta</taxon>
        <taxon>Embryophyta</taxon>
        <taxon>Tracheophyta</taxon>
        <taxon>Spermatophyta</taxon>
        <taxon>Magnoliopsida</taxon>
        <taxon>eudicotyledons</taxon>
        <taxon>Gunneridae</taxon>
        <taxon>Pentapetalae</taxon>
        <taxon>Caryophyllales</taxon>
        <taxon>Cactineae</taxon>
        <taxon>Cactaceae</taxon>
        <taxon>Cactoideae</taxon>
        <taxon>Echinocereeae</taxon>
        <taxon>Carnegiea</taxon>
    </lineage>
</organism>
<protein>
    <recommendedName>
        <fullName evidence="1">Thioredoxin domain-containing protein</fullName>
    </recommendedName>
</protein>
<name>A0A9Q1KRN9_9CARY</name>
<reference evidence="2" key="1">
    <citation type="submission" date="2022-04" db="EMBL/GenBank/DDBJ databases">
        <title>Carnegiea gigantea Genome sequencing and assembly v2.</title>
        <authorList>
            <person name="Copetti D."/>
            <person name="Sanderson M.J."/>
            <person name="Burquez A."/>
            <person name="Wojciechowski M.F."/>
        </authorList>
    </citation>
    <scope>NUCLEOTIDE SEQUENCE</scope>
    <source>
        <strain evidence="2">SGP5-SGP5p</strain>
        <tissue evidence="2">Aerial part</tissue>
    </source>
</reference>
<dbReference type="PROSITE" id="PS51352">
    <property type="entry name" value="THIOREDOXIN_2"/>
    <property type="match status" value="1"/>
</dbReference>
<dbReference type="AlphaFoldDB" id="A0A9Q1KRN9"/>
<dbReference type="GO" id="GO:0006457">
    <property type="term" value="P:protein folding"/>
    <property type="evidence" value="ECO:0007669"/>
    <property type="project" value="TreeGrafter"/>
</dbReference>
<dbReference type="Gene3D" id="3.40.30.10">
    <property type="entry name" value="Glutaredoxin"/>
    <property type="match status" value="1"/>
</dbReference>
<feature type="domain" description="Thioredoxin" evidence="1">
    <location>
        <begin position="27"/>
        <end position="195"/>
    </location>
</feature>